<organism evidence="16 17">
    <name type="scientific">Candidatus Purcelliella pentastirinorum</name>
    <dbReference type="NCBI Taxonomy" id="472834"/>
    <lineage>
        <taxon>Bacteria</taxon>
        <taxon>Pseudomonadati</taxon>
        <taxon>Pseudomonadota</taxon>
        <taxon>Gammaproteobacteria</taxon>
        <taxon>Enterobacterales</taxon>
        <taxon>Enterobacteriaceae</taxon>
        <taxon>Candidatus Purcelliella</taxon>
    </lineage>
</organism>
<evidence type="ECO:0000256" key="7">
    <source>
        <dbReference type="ARBA" id="ARBA00023004"/>
    </source>
</evidence>
<keyword evidence="6 15" id="KW-0479">Metal-binding</keyword>
<evidence type="ECO:0000256" key="12">
    <source>
        <dbReference type="ARBA" id="ARBA00032788"/>
    </source>
</evidence>
<evidence type="ECO:0000256" key="2">
    <source>
        <dbReference type="ARBA" id="ARBA00010643"/>
    </source>
</evidence>
<dbReference type="InterPro" id="IPR002023">
    <property type="entry name" value="NuoE-like"/>
</dbReference>
<dbReference type="Pfam" id="PF01257">
    <property type="entry name" value="2Fe-2S_thioredx"/>
    <property type="match status" value="1"/>
</dbReference>
<evidence type="ECO:0000256" key="14">
    <source>
        <dbReference type="ARBA" id="ARBA00047712"/>
    </source>
</evidence>
<dbReference type="GO" id="GO:0003954">
    <property type="term" value="F:NADH dehydrogenase activity"/>
    <property type="evidence" value="ECO:0007669"/>
    <property type="project" value="TreeGrafter"/>
</dbReference>
<dbReference type="Gene3D" id="3.40.30.10">
    <property type="entry name" value="Glutaredoxin"/>
    <property type="match status" value="1"/>
</dbReference>
<dbReference type="CDD" id="cd03064">
    <property type="entry name" value="TRX_Fd_NuoE"/>
    <property type="match status" value="1"/>
</dbReference>
<dbReference type="InterPro" id="IPR042128">
    <property type="entry name" value="NuoE_dom"/>
</dbReference>
<protein>
    <recommendedName>
        <fullName evidence="3">NADH-quinone oxidoreductase subunit E</fullName>
    </recommendedName>
    <alternativeName>
        <fullName evidence="11">NADH dehydrogenase I subunit E</fullName>
    </alternativeName>
    <alternativeName>
        <fullName evidence="12">NDH-1 subunit E</fullName>
    </alternativeName>
</protein>
<evidence type="ECO:0000313" key="16">
    <source>
        <dbReference type="EMBL" id="AXN02381.1"/>
    </source>
</evidence>
<comment type="subunit">
    <text evidence="10">Composed of 13 different subunits. Subunits NuoCD, E, F, and G constitute the peripheral sector of the complex.</text>
</comment>
<reference evidence="16 17" key="1">
    <citation type="submission" date="2018-03" db="EMBL/GenBank/DDBJ databases">
        <title>A parallel universe: an anciently diverged bacterial symbiosis in a Hawaiian planthopper (Hemiptera: Cixiidae) reveals rearranged nutritional responsibilities.</title>
        <authorList>
            <person name="Bennett G."/>
            <person name="Mao M."/>
        </authorList>
    </citation>
    <scope>NUCLEOTIDE SEQUENCE [LARGE SCALE GENOMIC DNA]</scope>
    <source>
        <strain evidence="16 17">OLIH</strain>
    </source>
</reference>
<keyword evidence="9 16" id="KW-0830">Ubiquinone</keyword>
<dbReference type="AlphaFoldDB" id="A0A346E076"/>
<dbReference type="NCBIfam" id="TIGR01958">
    <property type="entry name" value="nuoE_fam"/>
    <property type="match status" value="1"/>
</dbReference>
<feature type="binding site" evidence="15">
    <location>
        <position position="134"/>
    </location>
    <ligand>
        <name>[2Fe-2S] cluster</name>
        <dbReference type="ChEBI" id="CHEBI:190135"/>
    </ligand>
</feature>
<dbReference type="InterPro" id="IPR036249">
    <property type="entry name" value="Thioredoxin-like_sf"/>
</dbReference>
<evidence type="ECO:0000256" key="6">
    <source>
        <dbReference type="ARBA" id="ARBA00022723"/>
    </source>
</evidence>
<keyword evidence="4 15" id="KW-0001">2Fe-2S</keyword>
<feature type="binding site" evidence="15">
    <location>
        <position position="98"/>
    </location>
    <ligand>
        <name>[2Fe-2S] cluster</name>
        <dbReference type="ChEBI" id="CHEBI:190135"/>
    </ligand>
</feature>
<dbReference type="PIRSF" id="PIRSF000216">
    <property type="entry name" value="NADH_DH_24kDa"/>
    <property type="match status" value="1"/>
</dbReference>
<keyword evidence="5" id="KW-0874">Quinone</keyword>
<evidence type="ECO:0000256" key="9">
    <source>
        <dbReference type="ARBA" id="ARBA00023075"/>
    </source>
</evidence>
<dbReference type="OrthoDB" id="9807941at2"/>
<evidence type="ECO:0000256" key="5">
    <source>
        <dbReference type="ARBA" id="ARBA00022719"/>
    </source>
</evidence>
<gene>
    <name evidence="16" type="ORF">C9I82_433</name>
</gene>
<comment type="function">
    <text evidence="1">NDH-1 shuttles electrons from NADH, via FMN and iron-sulfur (Fe-S) centers, to quinones in the respiratory chain. The immediate electron acceptor for the enzyme in this species is believed to be ubiquinone. Couples the redox reaction to proton translocation (for every two electrons transferred, four hydrogen ions are translocated across the cytoplasmic membrane), and thus conserves the redox energy in a proton gradient.</text>
</comment>
<comment type="catalytic activity">
    <reaction evidence="14">
        <text>a quinone + NADH + 5 H(+)(in) = a quinol + NAD(+) + 4 H(+)(out)</text>
        <dbReference type="Rhea" id="RHEA:57888"/>
        <dbReference type="ChEBI" id="CHEBI:15378"/>
        <dbReference type="ChEBI" id="CHEBI:24646"/>
        <dbReference type="ChEBI" id="CHEBI:57540"/>
        <dbReference type="ChEBI" id="CHEBI:57945"/>
        <dbReference type="ChEBI" id="CHEBI:132124"/>
    </reaction>
</comment>
<keyword evidence="7 15" id="KW-0408">Iron</keyword>
<evidence type="ECO:0000256" key="15">
    <source>
        <dbReference type="PIRSR" id="PIRSR000216-1"/>
    </source>
</evidence>
<evidence type="ECO:0000256" key="1">
    <source>
        <dbReference type="ARBA" id="ARBA00002378"/>
    </source>
</evidence>
<evidence type="ECO:0000256" key="11">
    <source>
        <dbReference type="ARBA" id="ARBA00031580"/>
    </source>
</evidence>
<dbReference type="RefSeq" id="WP_115956206.1">
    <property type="nucleotide sequence ID" value="NZ_CP028374.1"/>
</dbReference>
<dbReference type="KEGG" id="ppet:C9I82_433"/>
<sequence>MKNIKKINKKKEIKLTAKEKKKIKKEKKNYKNKNSVIIEALKIVQEERNWISDEIIIAISKEIGVSYNDIEEIATFYSQIFRKPVGKHIIKFCDSVVCYINGYKNIQKKIEYHLKIKPGNTTKDNLFTLLPICCLGNCNFSPTIMIDKDIYGPVSTNSIIQILDKYL</sequence>
<evidence type="ECO:0000256" key="3">
    <source>
        <dbReference type="ARBA" id="ARBA00019898"/>
    </source>
</evidence>
<dbReference type="PANTHER" id="PTHR10371">
    <property type="entry name" value="NADH DEHYDROGENASE UBIQUINONE FLAVOPROTEIN 2, MITOCHONDRIAL"/>
    <property type="match status" value="1"/>
</dbReference>
<name>A0A346E076_9ENTR</name>
<dbReference type="GO" id="GO:0051537">
    <property type="term" value="F:2 iron, 2 sulfur cluster binding"/>
    <property type="evidence" value="ECO:0007669"/>
    <property type="project" value="UniProtKB-KW"/>
</dbReference>
<dbReference type="Gene3D" id="1.10.10.1590">
    <property type="entry name" value="NADH-quinone oxidoreductase subunit E"/>
    <property type="match status" value="1"/>
</dbReference>
<dbReference type="Proteomes" id="UP000256856">
    <property type="component" value="Chromosome"/>
</dbReference>
<dbReference type="PANTHER" id="PTHR10371:SF3">
    <property type="entry name" value="NADH DEHYDROGENASE [UBIQUINONE] FLAVOPROTEIN 2, MITOCHONDRIAL"/>
    <property type="match status" value="1"/>
</dbReference>
<evidence type="ECO:0000256" key="4">
    <source>
        <dbReference type="ARBA" id="ARBA00022714"/>
    </source>
</evidence>
<dbReference type="NCBIfam" id="NF005722">
    <property type="entry name" value="PRK07539.1-2"/>
    <property type="match status" value="1"/>
</dbReference>
<proteinExistence type="inferred from homology"/>
<feature type="binding site" evidence="15">
    <location>
        <position position="93"/>
    </location>
    <ligand>
        <name>[2Fe-2S] cluster</name>
        <dbReference type="ChEBI" id="CHEBI:190135"/>
    </ligand>
</feature>
<dbReference type="EMBL" id="CP028374">
    <property type="protein sequence ID" value="AXN02381.1"/>
    <property type="molecule type" value="Genomic_DNA"/>
</dbReference>
<dbReference type="SUPFAM" id="SSF52833">
    <property type="entry name" value="Thioredoxin-like"/>
    <property type="match status" value="1"/>
</dbReference>
<evidence type="ECO:0000256" key="8">
    <source>
        <dbReference type="ARBA" id="ARBA00023014"/>
    </source>
</evidence>
<feature type="binding site" evidence="15">
    <location>
        <position position="138"/>
    </location>
    <ligand>
        <name>[2Fe-2S] cluster</name>
        <dbReference type="ChEBI" id="CHEBI:190135"/>
    </ligand>
</feature>
<comment type="similarity">
    <text evidence="2">Belongs to the complex I 24 kDa subunit family.</text>
</comment>
<dbReference type="FunFam" id="1.10.10.1590:FF:000001">
    <property type="entry name" value="NADH-quinone oxidoreductase subunit E"/>
    <property type="match status" value="1"/>
</dbReference>
<dbReference type="GO" id="GO:0048038">
    <property type="term" value="F:quinone binding"/>
    <property type="evidence" value="ECO:0007669"/>
    <property type="project" value="UniProtKB-KW"/>
</dbReference>
<evidence type="ECO:0000256" key="13">
    <source>
        <dbReference type="ARBA" id="ARBA00034078"/>
    </source>
</evidence>
<comment type="cofactor">
    <cofactor evidence="15">
        <name>[2Fe-2S] cluster</name>
        <dbReference type="ChEBI" id="CHEBI:190135"/>
    </cofactor>
    <text evidence="15">Binds 1 [2Fe-2S] cluster.</text>
</comment>
<dbReference type="FunFam" id="3.40.30.10:FF:000015">
    <property type="entry name" value="NADH-quinone oxidoreductase subunit E"/>
    <property type="match status" value="1"/>
</dbReference>
<evidence type="ECO:0000256" key="10">
    <source>
        <dbReference type="ARBA" id="ARBA00026021"/>
    </source>
</evidence>
<dbReference type="GO" id="GO:0046872">
    <property type="term" value="F:metal ion binding"/>
    <property type="evidence" value="ECO:0007669"/>
    <property type="project" value="UniProtKB-KW"/>
</dbReference>
<comment type="cofactor">
    <cofactor evidence="13">
        <name>[2Fe-2S] cluster</name>
        <dbReference type="ChEBI" id="CHEBI:190135"/>
    </cofactor>
</comment>
<evidence type="ECO:0000313" key="17">
    <source>
        <dbReference type="Proteomes" id="UP000256856"/>
    </source>
</evidence>
<keyword evidence="8 15" id="KW-0411">Iron-sulfur</keyword>
<accession>A0A346E076</accession>
<dbReference type="InterPro" id="IPR041921">
    <property type="entry name" value="NuoE_N"/>
</dbReference>
<keyword evidence="17" id="KW-1185">Reference proteome</keyword>